<gene>
    <name evidence="2" type="ORF">QTG54_009653</name>
</gene>
<evidence type="ECO:0000313" key="3">
    <source>
        <dbReference type="Proteomes" id="UP001224775"/>
    </source>
</evidence>
<feature type="region of interest" description="Disordered" evidence="1">
    <location>
        <begin position="574"/>
        <end position="593"/>
    </location>
</feature>
<feature type="compositionally biased region" description="Low complexity" evidence="1">
    <location>
        <begin position="295"/>
        <end position="306"/>
    </location>
</feature>
<organism evidence="2 3">
    <name type="scientific">Skeletonema marinoi</name>
    <dbReference type="NCBI Taxonomy" id="267567"/>
    <lineage>
        <taxon>Eukaryota</taxon>
        <taxon>Sar</taxon>
        <taxon>Stramenopiles</taxon>
        <taxon>Ochrophyta</taxon>
        <taxon>Bacillariophyta</taxon>
        <taxon>Coscinodiscophyceae</taxon>
        <taxon>Thalassiosirophycidae</taxon>
        <taxon>Thalassiosirales</taxon>
        <taxon>Skeletonemataceae</taxon>
        <taxon>Skeletonema</taxon>
        <taxon>Skeletonema marinoi-dohrnii complex</taxon>
    </lineage>
</organism>
<comment type="caution">
    <text evidence="2">The sequence shown here is derived from an EMBL/GenBank/DDBJ whole genome shotgun (WGS) entry which is preliminary data.</text>
</comment>
<feature type="region of interest" description="Disordered" evidence="1">
    <location>
        <begin position="492"/>
        <end position="513"/>
    </location>
</feature>
<protein>
    <submittedName>
        <fullName evidence="2">Uncharacterized protein</fullName>
    </submittedName>
</protein>
<evidence type="ECO:0000256" key="1">
    <source>
        <dbReference type="SAM" id="MobiDB-lite"/>
    </source>
</evidence>
<name>A0AAD8Y6G7_9STRA</name>
<proteinExistence type="predicted"/>
<accession>A0AAD8Y6G7</accession>
<feature type="region of interest" description="Disordered" evidence="1">
    <location>
        <begin position="291"/>
        <end position="320"/>
    </location>
</feature>
<feature type="compositionally biased region" description="Gly residues" evidence="1">
    <location>
        <begin position="450"/>
        <end position="459"/>
    </location>
</feature>
<dbReference type="EMBL" id="JATAAI010000017">
    <property type="protein sequence ID" value="KAK1739894.1"/>
    <property type="molecule type" value="Genomic_DNA"/>
</dbReference>
<reference evidence="2" key="1">
    <citation type="submission" date="2023-06" db="EMBL/GenBank/DDBJ databases">
        <title>Survivors Of The Sea: Transcriptome response of Skeletonema marinoi to long-term dormancy.</title>
        <authorList>
            <person name="Pinder M.I.M."/>
            <person name="Kourtchenko O."/>
            <person name="Robertson E.K."/>
            <person name="Larsson T."/>
            <person name="Maumus F."/>
            <person name="Osuna-Cruz C.M."/>
            <person name="Vancaester E."/>
            <person name="Stenow R."/>
            <person name="Vandepoele K."/>
            <person name="Ploug H."/>
            <person name="Bruchert V."/>
            <person name="Godhe A."/>
            <person name="Topel M."/>
        </authorList>
    </citation>
    <scope>NUCLEOTIDE SEQUENCE</scope>
    <source>
        <strain evidence="2">R05AC</strain>
    </source>
</reference>
<evidence type="ECO:0000313" key="2">
    <source>
        <dbReference type="EMBL" id="KAK1739894.1"/>
    </source>
</evidence>
<keyword evidence="3" id="KW-1185">Reference proteome</keyword>
<dbReference type="AlphaFoldDB" id="A0AAD8Y6G7"/>
<dbReference type="Proteomes" id="UP001224775">
    <property type="component" value="Unassembled WGS sequence"/>
</dbReference>
<sequence>MEGDESSGRFLAKMDVKMMISLNLITVEEIKEEAQLQQQQQQDGGGGGGGKTKKKEKVFWYDVGDKKALTANGEACPEDYATLMSKAAKLKEAQQGQDGGFGMQQQQQQQQMNMYGGGGGMGGYGGGGGNGNMGGGGYGGGMTNMGGGNVGYCEPVVSGGNGINNVGGGEDDMIEAEIQRLLREKQEQKIMMGGGGGNHSNNNNDNMGGRGGGGSNNNLNAHNNFGYECVEEYQALIQKQQELDARLANAKVMMSQQQQGNNNNNGGGGGGGMMSAPYNTNNMGGMMGGGGGSHYGNHQQQQQQQQAPFMQDSPQSMSPNNPNPNAARDYMNRLRMLRQGNHNIDLPLQYNNGMPENVQSSSGSMNNMGGGGNGMNNMNMANMGGGGSMNMGGSNGIMNNMGGGSNGMNTMGGGNMGGGGGGVNSQKEFSIEEYQASLQEFLYHDDGTNNSGGGGGGGRQHSMASQATQSFNNTSNAAYAAAGSAEAIKVPTNLNDGNRRSYTRRNSDRSVDDIDLPIGRNTFKSVDSDERPSFQSMDDVGIGGIRDTFRSVDTMDLMSIGASLNEIVEEDIKNDSEQRKKNSRRLSATSLHSRYARGAAPGGAATLSDYAHLPGATVEVKTMNHGQGGGGGPKKIKKAIDPRLVAMAGRDSGVRGTKSSMLSQDLNLEGIDDNERMSFGNFSIMSGLTDFGDDIDVSNVKGLGGDNAE</sequence>
<feature type="region of interest" description="Disordered" evidence="1">
    <location>
        <begin position="444"/>
        <end position="465"/>
    </location>
</feature>